<dbReference type="AlphaFoldDB" id="A0A1R3KQR2"/>
<name>A0A1R3KQR2_9ROSI</name>
<organism evidence="2 3">
    <name type="scientific">Corchorus olitorius</name>
    <dbReference type="NCBI Taxonomy" id="93759"/>
    <lineage>
        <taxon>Eukaryota</taxon>
        <taxon>Viridiplantae</taxon>
        <taxon>Streptophyta</taxon>
        <taxon>Embryophyta</taxon>
        <taxon>Tracheophyta</taxon>
        <taxon>Spermatophyta</taxon>
        <taxon>Magnoliopsida</taxon>
        <taxon>eudicotyledons</taxon>
        <taxon>Gunneridae</taxon>
        <taxon>Pentapetalae</taxon>
        <taxon>rosids</taxon>
        <taxon>malvids</taxon>
        <taxon>Malvales</taxon>
        <taxon>Malvaceae</taxon>
        <taxon>Grewioideae</taxon>
        <taxon>Apeibeae</taxon>
        <taxon>Corchorus</taxon>
    </lineage>
</organism>
<proteinExistence type="predicted"/>
<evidence type="ECO:0000256" key="1">
    <source>
        <dbReference type="SAM" id="MobiDB-lite"/>
    </source>
</evidence>
<dbReference type="Proteomes" id="UP000187203">
    <property type="component" value="Unassembled WGS sequence"/>
</dbReference>
<feature type="compositionally biased region" description="Basic and acidic residues" evidence="1">
    <location>
        <begin position="62"/>
        <end position="71"/>
    </location>
</feature>
<gene>
    <name evidence="2" type="ORF">COLO4_05472</name>
</gene>
<reference evidence="3" key="1">
    <citation type="submission" date="2013-09" db="EMBL/GenBank/DDBJ databases">
        <title>Corchorus olitorius genome sequencing.</title>
        <authorList>
            <person name="Alam M."/>
            <person name="Haque M.S."/>
            <person name="Islam M.S."/>
            <person name="Emdad E.M."/>
            <person name="Islam M.M."/>
            <person name="Ahmed B."/>
            <person name="Halim A."/>
            <person name="Hossen Q.M.M."/>
            <person name="Hossain M.Z."/>
            <person name="Ahmed R."/>
            <person name="Khan M.M."/>
            <person name="Islam R."/>
            <person name="Rashid M.M."/>
            <person name="Khan S.A."/>
            <person name="Rahman M.S."/>
            <person name="Alam M."/>
            <person name="Yahiya A.S."/>
            <person name="Khan M.S."/>
            <person name="Azam M.S."/>
            <person name="Haque T."/>
            <person name="Lashkar M.Z.H."/>
            <person name="Akhand A.I."/>
            <person name="Morshed G."/>
            <person name="Roy S."/>
            <person name="Uddin K.S."/>
            <person name="Rabeya T."/>
            <person name="Hossain A.S."/>
            <person name="Chowdhury A."/>
            <person name="Snigdha A.R."/>
            <person name="Mortoza M.S."/>
            <person name="Matin S.A."/>
            <person name="Hoque S.M.E."/>
            <person name="Islam M.K."/>
            <person name="Roy D.K."/>
            <person name="Haider R."/>
            <person name="Moosa M.M."/>
            <person name="Elias S.M."/>
            <person name="Hasan A.M."/>
            <person name="Jahan S."/>
            <person name="Shafiuddin M."/>
            <person name="Mahmood N."/>
            <person name="Shommy N.S."/>
        </authorList>
    </citation>
    <scope>NUCLEOTIDE SEQUENCE [LARGE SCALE GENOMIC DNA]</scope>
    <source>
        <strain evidence="3">cv. O-4</strain>
    </source>
</reference>
<comment type="caution">
    <text evidence="2">The sequence shown here is derived from an EMBL/GenBank/DDBJ whole genome shotgun (WGS) entry which is preliminary data.</text>
</comment>
<sequence>MIDSGEALLPFFLPLCLGPPLLLERIINMEERVFLIWLWVHGAQLRYDGEETAVPEELPILPKEDPDRKNQEILGQG</sequence>
<evidence type="ECO:0000313" key="3">
    <source>
        <dbReference type="Proteomes" id="UP000187203"/>
    </source>
</evidence>
<evidence type="ECO:0000313" key="2">
    <source>
        <dbReference type="EMBL" id="OMP09433.1"/>
    </source>
</evidence>
<accession>A0A1R3KQR2</accession>
<protein>
    <submittedName>
        <fullName evidence="2">Uncharacterized protein</fullName>
    </submittedName>
</protein>
<dbReference type="EMBL" id="AWUE01012362">
    <property type="protein sequence ID" value="OMP09433.1"/>
    <property type="molecule type" value="Genomic_DNA"/>
</dbReference>
<feature type="region of interest" description="Disordered" evidence="1">
    <location>
        <begin position="57"/>
        <end position="77"/>
    </location>
</feature>
<keyword evidence="3" id="KW-1185">Reference proteome</keyword>